<accession>A0AA36DPH4</accession>
<proteinExistence type="predicted"/>
<gene>
    <name evidence="1" type="ORF">CYNAS_LOCUS2969</name>
</gene>
<feature type="non-terminal residue" evidence="1">
    <location>
        <position position="1"/>
    </location>
</feature>
<evidence type="ECO:0000313" key="1">
    <source>
        <dbReference type="EMBL" id="CAJ0590986.1"/>
    </source>
</evidence>
<dbReference type="EMBL" id="CATQJL010000001">
    <property type="protein sequence ID" value="CAJ0590986.1"/>
    <property type="molecule type" value="Genomic_DNA"/>
</dbReference>
<keyword evidence="2" id="KW-1185">Reference proteome</keyword>
<name>A0AA36DPH4_CYLNA</name>
<dbReference type="AlphaFoldDB" id="A0AA36DPH4"/>
<protein>
    <submittedName>
        <fullName evidence="1">Uncharacterized protein</fullName>
    </submittedName>
</protein>
<dbReference type="Proteomes" id="UP001176961">
    <property type="component" value="Unassembled WGS sequence"/>
</dbReference>
<organism evidence="1 2">
    <name type="scientific">Cylicocyclus nassatus</name>
    <name type="common">Nematode worm</name>
    <dbReference type="NCBI Taxonomy" id="53992"/>
    <lineage>
        <taxon>Eukaryota</taxon>
        <taxon>Metazoa</taxon>
        <taxon>Ecdysozoa</taxon>
        <taxon>Nematoda</taxon>
        <taxon>Chromadorea</taxon>
        <taxon>Rhabditida</taxon>
        <taxon>Rhabditina</taxon>
        <taxon>Rhabditomorpha</taxon>
        <taxon>Strongyloidea</taxon>
        <taxon>Strongylidae</taxon>
        <taxon>Cylicocyclus</taxon>
    </lineage>
</organism>
<evidence type="ECO:0000313" key="2">
    <source>
        <dbReference type="Proteomes" id="UP001176961"/>
    </source>
</evidence>
<comment type="caution">
    <text evidence="1">The sequence shown here is derived from an EMBL/GenBank/DDBJ whole genome shotgun (WGS) entry which is preliminary data.</text>
</comment>
<sequence>MVLQIEQTEAVGQGAILEVGQGAYNTFSIKRSKISIFKSVDAAQIMVVVMGFTSRSHLVAQFTGNRKTETLD</sequence>
<reference evidence="1" key="1">
    <citation type="submission" date="2023-07" db="EMBL/GenBank/DDBJ databases">
        <authorList>
            <consortium name="CYATHOMIX"/>
        </authorList>
    </citation>
    <scope>NUCLEOTIDE SEQUENCE</scope>
    <source>
        <strain evidence="1">N/A</strain>
    </source>
</reference>